<protein>
    <recommendedName>
        <fullName evidence="3">1,4-alpha-glucan branching enzyme</fullName>
        <ecNumber evidence="3">2.4.1.18</ecNumber>
    </recommendedName>
</protein>
<gene>
    <name evidence="8" type="ORF">V5E97_07965</name>
</gene>
<dbReference type="PANTHER" id="PTHR43651:SF11">
    <property type="entry name" value="MALTO-OLIGOSYLTREHALOSE TREHALOHYDROLASE"/>
    <property type="match status" value="1"/>
</dbReference>
<dbReference type="InterPro" id="IPR017853">
    <property type="entry name" value="GH"/>
</dbReference>
<evidence type="ECO:0000259" key="7">
    <source>
        <dbReference type="SMART" id="SM00642"/>
    </source>
</evidence>
<evidence type="ECO:0000256" key="6">
    <source>
        <dbReference type="PIRSR" id="PIRSR000463-1"/>
    </source>
</evidence>
<dbReference type="AlphaFoldDB" id="A0AAU7CMU2"/>
<feature type="active site" description="Nucleophile" evidence="6">
    <location>
        <position position="461"/>
    </location>
</feature>
<dbReference type="Gene3D" id="2.60.40.10">
    <property type="entry name" value="Immunoglobulins"/>
    <property type="match status" value="1"/>
</dbReference>
<comment type="similarity">
    <text evidence="2">Belongs to the glycosyl hydrolase 13 family. GlgB subfamily.</text>
</comment>
<dbReference type="Pfam" id="PF02806">
    <property type="entry name" value="Alpha-amylase_C"/>
    <property type="match status" value="1"/>
</dbReference>
<keyword evidence="4" id="KW-0808">Transferase</keyword>
<dbReference type="RefSeq" id="WP_406698808.1">
    <property type="nucleotide sequence ID" value="NZ_CP155447.1"/>
</dbReference>
<comment type="catalytic activity">
    <reaction evidence="1">
        <text>Transfers a segment of a (1-&gt;4)-alpha-D-glucan chain to a primary hydroxy group in a similar glucan chain.</text>
        <dbReference type="EC" id="2.4.1.18"/>
    </reaction>
</comment>
<name>A0AAU7CMU2_9BACT</name>
<dbReference type="GO" id="GO:0005978">
    <property type="term" value="P:glycogen biosynthetic process"/>
    <property type="evidence" value="ECO:0007669"/>
    <property type="project" value="InterPro"/>
</dbReference>
<evidence type="ECO:0000256" key="5">
    <source>
        <dbReference type="ARBA" id="ARBA00023277"/>
    </source>
</evidence>
<dbReference type="GO" id="GO:0016787">
    <property type="term" value="F:hydrolase activity"/>
    <property type="evidence" value="ECO:0007669"/>
    <property type="project" value="UniProtKB-KW"/>
</dbReference>
<dbReference type="SMART" id="SM00642">
    <property type="entry name" value="Aamy"/>
    <property type="match status" value="1"/>
</dbReference>
<evidence type="ECO:0000313" key="8">
    <source>
        <dbReference type="EMBL" id="XBH05956.1"/>
    </source>
</evidence>
<dbReference type="InterPro" id="IPR013783">
    <property type="entry name" value="Ig-like_fold"/>
</dbReference>
<dbReference type="EMBL" id="CP155447">
    <property type="protein sequence ID" value="XBH05956.1"/>
    <property type="molecule type" value="Genomic_DNA"/>
</dbReference>
<dbReference type="GO" id="GO:0043169">
    <property type="term" value="F:cation binding"/>
    <property type="evidence" value="ECO:0007669"/>
    <property type="project" value="InterPro"/>
</dbReference>
<dbReference type="Gene3D" id="2.60.40.1180">
    <property type="entry name" value="Golgi alpha-mannosidase II"/>
    <property type="match status" value="1"/>
</dbReference>
<dbReference type="PANTHER" id="PTHR43651">
    <property type="entry name" value="1,4-ALPHA-GLUCAN-BRANCHING ENZYME"/>
    <property type="match status" value="1"/>
</dbReference>
<dbReference type="GO" id="GO:0003844">
    <property type="term" value="F:1,4-alpha-glucan branching enzyme activity"/>
    <property type="evidence" value="ECO:0007669"/>
    <property type="project" value="UniProtKB-EC"/>
</dbReference>
<dbReference type="SUPFAM" id="SSF51445">
    <property type="entry name" value="(Trans)glycosidases"/>
    <property type="match status" value="1"/>
</dbReference>
<proteinExistence type="inferred from homology"/>
<evidence type="ECO:0000256" key="3">
    <source>
        <dbReference type="ARBA" id="ARBA00012541"/>
    </source>
</evidence>
<dbReference type="InterPro" id="IPR006047">
    <property type="entry name" value="GH13_cat_dom"/>
</dbReference>
<dbReference type="PIRSF" id="PIRSF000463">
    <property type="entry name" value="GlgB"/>
    <property type="match status" value="1"/>
</dbReference>
<dbReference type="InterPro" id="IPR013780">
    <property type="entry name" value="Glyco_hydro_b"/>
</dbReference>
<evidence type="ECO:0000256" key="4">
    <source>
        <dbReference type="ARBA" id="ARBA00022679"/>
    </source>
</evidence>
<keyword evidence="5" id="KW-0119">Carbohydrate metabolism</keyword>
<dbReference type="InterPro" id="IPR037439">
    <property type="entry name" value="Branching_enzy"/>
</dbReference>
<feature type="domain" description="Glycosyl hydrolase family 13 catalytic" evidence="7">
    <location>
        <begin position="298"/>
        <end position="684"/>
    </location>
</feature>
<dbReference type="SUPFAM" id="SSF51011">
    <property type="entry name" value="Glycosyl hydrolase domain"/>
    <property type="match status" value="1"/>
</dbReference>
<dbReference type="Pfam" id="PF00128">
    <property type="entry name" value="Alpha-amylase"/>
    <property type="match status" value="1"/>
</dbReference>
<sequence>MISVRFTYLTGLKRRIFRNARLAGSWNGWAELPMTEIRAEDGCPGFTATVEFNDSEAGREHRWGVRFDGPGGANMWAINLEVSDGESQDRFRTVTLPGPGGSAEARYYFTDSRRLGAQKTYAVGSEPPDLKFAVWAPNARSVEVVFGRLDNGYITDGGVGIDPAKPRIALARGTDGLWESAPVSGFSGYVGLPYMFRIENAQGNIVYRTDIHSRWQLGRGDRNPVKTSWDGNPDTLDGTVSCSVIIDQDIVRKEFEPATSPPHQISDQDFWAIDYPHGLLGPTEIQDLVIYELHIGSLGYPGRGPGTLADAMDLLDYLSDLGVNAVELLPISEFSGNLGWGYGDTHHFVIESSAGGRDKYKHFVRACHRRGIAVIQDVVYNHFDQEAERAEWAYDSTKPEENIYYWYEGRSTDHPFPAGGYLDNGSSGFTPRFWEEPVRQMFISSAAEFIEEFHVDGLRVDLTQAIHRDNRLKANGWSVRNANLFGQKFLREWSRTLRMIRPAVMLVAEDHTGWDAVTKLPNVGGLGFDTTWFAEFYHHLIGDSNMADGAARLLHEAGFGHDGPLAMEDFAGRLWASQFAKVAYHESHDEAGNADGSLRTSRVAVNDAALFGATRTFAEARSRVAAALSILSAATPMFFMGEEVVAQKRCKFDNIATSKEDLKGERTGNGAKMFRYYQDLIRLRRANPAVRSHSIDVVHVLGANRVIAFTRRQGSHQLLIVASLNNRPFEQGYVIQTGSDRLPSGLWLETFNSDAGIYGGGNVGNYGAAIPCNGGRIELKIPANGVLVLQRL</sequence>
<dbReference type="InterPro" id="IPR014756">
    <property type="entry name" value="Ig_E-set"/>
</dbReference>
<evidence type="ECO:0000256" key="1">
    <source>
        <dbReference type="ARBA" id="ARBA00000826"/>
    </source>
</evidence>
<accession>A0AAU7CMU2</accession>
<evidence type="ECO:0000256" key="2">
    <source>
        <dbReference type="ARBA" id="ARBA00009000"/>
    </source>
</evidence>
<dbReference type="Gene3D" id="3.20.20.80">
    <property type="entry name" value="Glycosidases"/>
    <property type="match status" value="1"/>
</dbReference>
<reference evidence="8" key="1">
    <citation type="submission" date="2024-05" db="EMBL/GenBank/DDBJ databases">
        <title>Planctomycetes of the genus Singulisphaera possess chitinolytic capabilities.</title>
        <authorList>
            <person name="Ivanova A."/>
        </authorList>
    </citation>
    <scope>NUCLEOTIDE SEQUENCE</scope>
    <source>
        <strain evidence="8">Ch08T</strain>
    </source>
</reference>
<organism evidence="8">
    <name type="scientific">Singulisphaera sp. Ch08</name>
    <dbReference type="NCBI Taxonomy" id="3120278"/>
    <lineage>
        <taxon>Bacteria</taxon>
        <taxon>Pseudomonadati</taxon>
        <taxon>Planctomycetota</taxon>
        <taxon>Planctomycetia</taxon>
        <taxon>Isosphaerales</taxon>
        <taxon>Isosphaeraceae</taxon>
        <taxon>Singulisphaera</taxon>
    </lineage>
</organism>
<dbReference type="InterPro" id="IPR006048">
    <property type="entry name" value="A-amylase/branching_C"/>
</dbReference>
<dbReference type="EC" id="2.4.1.18" evidence="3"/>
<feature type="active site" description="Proton donor" evidence="6">
    <location>
        <position position="509"/>
    </location>
</feature>
<keyword evidence="8" id="KW-0378">Hydrolase</keyword>
<dbReference type="SUPFAM" id="SSF81296">
    <property type="entry name" value="E set domains"/>
    <property type="match status" value="1"/>
</dbReference>